<dbReference type="STRING" id="1461582.BN1048_00601"/>
<dbReference type="AlphaFoldDB" id="A0A078M0B9"/>
<dbReference type="EMBL" id="CCSE01000001">
    <property type="protein sequence ID" value="CDZ99684.1"/>
    <property type="molecule type" value="Genomic_DNA"/>
</dbReference>
<proteinExistence type="predicted"/>
<dbReference type="eggNOG" id="ENOG5034BUC">
    <property type="taxonomic scope" value="Bacteria"/>
</dbReference>
<feature type="signal peptide" evidence="1">
    <location>
        <begin position="1"/>
        <end position="23"/>
    </location>
</feature>
<evidence type="ECO:0000313" key="3">
    <source>
        <dbReference type="Proteomes" id="UP000044136"/>
    </source>
</evidence>
<reference evidence="2 3" key="1">
    <citation type="submission" date="2014-07" db="EMBL/GenBank/DDBJ databases">
        <authorList>
            <person name="Urmite Genomes Urmite Genomes"/>
        </authorList>
    </citation>
    <scope>NUCLEOTIDE SEQUENCE [LARGE SCALE GENOMIC DNA]</scope>
    <source>
        <strain evidence="2 3">13MG44_air</strain>
    </source>
</reference>
<organism evidence="2 3">
    <name type="scientific">Jeotgalicoccus saudimassiliensis</name>
    <dbReference type="NCBI Taxonomy" id="1461582"/>
    <lineage>
        <taxon>Bacteria</taxon>
        <taxon>Bacillati</taxon>
        <taxon>Bacillota</taxon>
        <taxon>Bacilli</taxon>
        <taxon>Bacillales</taxon>
        <taxon>Staphylococcaceae</taxon>
        <taxon>Jeotgalicoccus</taxon>
    </lineage>
</organism>
<keyword evidence="1" id="KW-0732">Signal</keyword>
<gene>
    <name evidence="2" type="ORF">BN1048_00601</name>
</gene>
<evidence type="ECO:0008006" key="4">
    <source>
        <dbReference type="Google" id="ProtNLM"/>
    </source>
</evidence>
<dbReference type="PROSITE" id="PS51257">
    <property type="entry name" value="PROKAR_LIPOPROTEIN"/>
    <property type="match status" value="1"/>
</dbReference>
<name>A0A078M0B9_9STAP</name>
<dbReference type="OrthoDB" id="2417843at2"/>
<keyword evidence="3" id="KW-1185">Reference proteome</keyword>
<sequence>MKTKLSFMSLLVGIMLLSACSGGSDDNLMDMGSLTEGSWMGYNGEAVENEEMMTTDYIDYDPSNTYEINRSSYVSYFNGEDFIETIQYSGEPPMTLNTVEEADRIMVSFNQYNEDSINLTTAE</sequence>
<accession>A0A078M0B9</accession>
<dbReference type="Proteomes" id="UP000044136">
    <property type="component" value="Unassembled WGS sequence"/>
</dbReference>
<protein>
    <recommendedName>
        <fullName evidence="4">DUF4825 domain-containing protein</fullName>
    </recommendedName>
</protein>
<evidence type="ECO:0000256" key="1">
    <source>
        <dbReference type="SAM" id="SignalP"/>
    </source>
</evidence>
<evidence type="ECO:0000313" key="2">
    <source>
        <dbReference type="EMBL" id="CDZ99684.1"/>
    </source>
</evidence>
<dbReference type="HOGENOM" id="CLU_2012169_0_0_9"/>
<dbReference type="RefSeq" id="WP_035808287.1">
    <property type="nucleotide sequence ID" value="NZ_CCSE01000001.1"/>
</dbReference>
<feature type="chain" id="PRO_5038617789" description="DUF4825 domain-containing protein" evidence="1">
    <location>
        <begin position="24"/>
        <end position="123"/>
    </location>
</feature>